<keyword evidence="2" id="KW-0812">Transmembrane</keyword>
<dbReference type="InterPro" id="IPR007168">
    <property type="entry name" value="Phageshock_PspC_N"/>
</dbReference>
<feature type="transmembrane region" description="Helical" evidence="2">
    <location>
        <begin position="101"/>
        <end position="119"/>
    </location>
</feature>
<feature type="compositionally biased region" description="Low complexity" evidence="1">
    <location>
        <begin position="229"/>
        <end position="248"/>
    </location>
</feature>
<evidence type="ECO:0000256" key="2">
    <source>
        <dbReference type="SAM" id="Phobius"/>
    </source>
</evidence>
<keyword evidence="5" id="KW-1185">Reference proteome</keyword>
<feature type="compositionally biased region" description="Low complexity" evidence="1">
    <location>
        <begin position="197"/>
        <end position="206"/>
    </location>
</feature>
<feature type="compositionally biased region" description="Pro residues" evidence="1">
    <location>
        <begin position="282"/>
        <end position="297"/>
    </location>
</feature>
<evidence type="ECO:0000259" key="3">
    <source>
        <dbReference type="Pfam" id="PF04024"/>
    </source>
</evidence>
<keyword evidence="2" id="KW-0472">Membrane</keyword>
<accession>A0ABR8YZQ8</accession>
<comment type="caution">
    <text evidence="4">The sequence shown here is derived from an EMBL/GenBank/DDBJ whole genome shotgun (WGS) entry which is preliminary data.</text>
</comment>
<feature type="domain" description="Phage shock protein PspC N-terminal" evidence="3">
    <location>
        <begin position="31"/>
        <end position="84"/>
    </location>
</feature>
<feature type="compositionally biased region" description="Pro residues" evidence="1">
    <location>
        <begin position="153"/>
        <end position="178"/>
    </location>
</feature>
<feature type="compositionally biased region" description="Gly residues" evidence="1">
    <location>
        <begin position="267"/>
        <end position="279"/>
    </location>
</feature>
<sequence length="524" mass="52944">MNGHSAPHTPPAPPSPPSVGFFDSVRRLGIWRSTDRWAGGVAAGIGRRYGLDPLLVRGLFVVVTLFGGLGLVLYGLAWALLPEETDGRIHLEEAVRGRFDIALAGAAAVLVIGLSRPVFWWGAAWWSAPWVLAVVAVVVLVIATKDRDTTTAPPAPGTPPPFAAGPTTAPPPPAPPRPAYDVPEDAMPQTTAPATGETSSTEVTVSPTLPMIESATRPLSADTTTEDVPGPTEPTEPAAPGTTAPGEGSWHGGGAGWHSGAAWHGGSAAGGDGGAGWSGGQAPPPQPPQPPRPPVPGPGSRTTSLVLAISLLGAAGVALAHQQGVLDANPWLIGGGGVLAVLGAGVLVSGIRGRSQGGIGVVALLVALVMVPAAAAAATLPGFARFGADATTWAGDPTWVPRTAEEAEGGYSLVAGQLVVDLTELDEDATLPVSVTFGNLTLVVPEDADVTVNAEVTAGEIVGPLDDDWSGPGAPWWGSTRSDDSITNGAGISTTLVQEGDGRGPEIVVDAAVTFGQLYIEETS</sequence>
<evidence type="ECO:0000313" key="5">
    <source>
        <dbReference type="Proteomes" id="UP000661894"/>
    </source>
</evidence>
<dbReference type="RefSeq" id="WP_251838641.1">
    <property type="nucleotide sequence ID" value="NZ_JACSPO010000001.1"/>
</dbReference>
<feature type="transmembrane region" description="Helical" evidence="2">
    <location>
        <begin position="358"/>
        <end position="380"/>
    </location>
</feature>
<feature type="transmembrane region" description="Helical" evidence="2">
    <location>
        <begin position="125"/>
        <end position="143"/>
    </location>
</feature>
<reference evidence="4 5" key="1">
    <citation type="submission" date="2020-08" db="EMBL/GenBank/DDBJ databases">
        <title>A Genomic Blueprint of the Chicken Gut Microbiome.</title>
        <authorList>
            <person name="Gilroy R."/>
            <person name="Ravi A."/>
            <person name="Getino M."/>
            <person name="Pursley I."/>
            <person name="Horton D.L."/>
            <person name="Alikhan N.-F."/>
            <person name="Baker D."/>
            <person name="Gharbi K."/>
            <person name="Hall N."/>
            <person name="Watson M."/>
            <person name="Adriaenssens E.M."/>
            <person name="Foster-Nyarko E."/>
            <person name="Jarju S."/>
            <person name="Secka A."/>
            <person name="Antonio M."/>
            <person name="Oren A."/>
            <person name="Chaudhuri R."/>
            <person name="La Ragione R.M."/>
            <person name="Hildebrand F."/>
            <person name="Pallen M.J."/>
        </authorList>
    </citation>
    <scope>NUCLEOTIDE SEQUENCE [LARGE SCALE GENOMIC DNA]</scope>
    <source>
        <strain evidence="4 5">Sa1BUA1</strain>
    </source>
</reference>
<feature type="transmembrane region" description="Helical" evidence="2">
    <location>
        <begin position="302"/>
        <end position="319"/>
    </location>
</feature>
<feature type="transmembrane region" description="Helical" evidence="2">
    <location>
        <begin position="59"/>
        <end position="81"/>
    </location>
</feature>
<organism evidence="4 5">
    <name type="scientific">Oceanitalea stevensii</name>
    <dbReference type="NCBI Taxonomy" id="2763072"/>
    <lineage>
        <taxon>Bacteria</taxon>
        <taxon>Bacillati</taxon>
        <taxon>Actinomycetota</taxon>
        <taxon>Actinomycetes</taxon>
        <taxon>Micrococcales</taxon>
        <taxon>Bogoriellaceae</taxon>
        <taxon>Georgenia</taxon>
    </lineage>
</organism>
<protein>
    <submittedName>
        <fullName evidence="4">PspC domain-containing protein</fullName>
    </submittedName>
</protein>
<dbReference type="Proteomes" id="UP000661894">
    <property type="component" value="Unassembled WGS sequence"/>
</dbReference>
<feature type="transmembrane region" description="Helical" evidence="2">
    <location>
        <begin position="331"/>
        <end position="351"/>
    </location>
</feature>
<name>A0ABR8YZQ8_9MICO</name>
<gene>
    <name evidence="4" type="ORF">H9624_04255</name>
</gene>
<dbReference type="Pfam" id="PF04024">
    <property type="entry name" value="PspC"/>
    <property type="match status" value="1"/>
</dbReference>
<evidence type="ECO:0000256" key="1">
    <source>
        <dbReference type="SAM" id="MobiDB-lite"/>
    </source>
</evidence>
<dbReference type="EMBL" id="JACSPO010000001">
    <property type="protein sequence ID" value="MBD8061535.1"/>
    <property type="molecule type" value="Genomic_DNA"/>
</dbReference>
<evidence type="ECO:0000313" key="4">
    <source>
        <dbReference type="EMBL" id="MBD8061535.1"/>
    </source>
</evidence>
<keyword evidence="2" id="KW-1133">Transmembrane helix</keyword>
<proteinExistence type="predicted"/>
<feature type="region of interest" description="Disordered" evidence="1">
    <location>
        <begin position="148"/>
        <end position="301"/>
    </location>
</feature>